<evidence type="ECO:0000313" key="3">
    <source>
        <dbReference type="Proteomes" id="UP001148482"/>
    </source>
</evidence>
<gene>
    <name evidence="2" type="ORF">OQ279_07010</name>
</gene>
<organism evidence="2 3">
    <name type="scientific">Salinimicrobium profundisediminis</name>
    <dbReference type="NCBI Taxonomy" id="2994553"/>
    <lineage>
        <taxon>Bacteria</taxon>
        <taxon>Pseudomonadati</taxon>
        <taxon>Bacteroidota</taxon>
        <taxon>Flavobacteriia</taxon>
        <taxon>Flavobacteriales</taxon>
        <taxon>Flavobacteriaceae</taxon>
        <taxon>Salinimicrobium</taxon>
    </lineage>
</organism>
<accession>A0A9X3CW64</accession>
<name>A0A9X3CW64_9FLAO</name>
<proteinExistence type="predicted"/>
<protein>
    <submittedName>
        <fullName evidence="2">Glycosyltransferase family 2 protein</fullName>
    </submittedName>
</protein>
<reference evidence="2" key="1">
    <citation type="submission" date="2022-11" db="EMBL/GenBank/DDBJ databases">
        <title>Salinimicrobium profundisediminis sp. nov., isolated from deep-sea sediment of the Mariana Trench.</title>
        <authorList>
            <person name="Fu H."/>
        </authorList>
    </citation>
    <scope>NUCLEOTIDE SEQUENCE</scope>
    <source>
        <strain evidence="2">MT39</strain>
    </source>
</reference>
<feature type="domain" description="Glycosyltransferase 2-like" evidence="1">
    <location>
        <begin position="29"/>
        <end position="168"/>
    </location>
</feature>
<dbReference type="SUPFAM" id="SSF53448">
    <property type="entry name" value="Nucleotide-diphospho-sugar transferases"/>
    <property type="match status" value="1"/>
</dbReference>
<dbReference type="CDD" id="cd00761">
    <property type="entry name" value="Glyco_tranf_GTA_type"/>
    <property type="match status" value="1"/>
</dbReference>
<dbReference type="PANTHER" id="PTHR22916:SF3">
    <property type="entry name" value="UDP-GLCNAC:BETAGAL BETA-1,3-N-ACETYLGLUCOSAMINYLTRANSFERASE-LIKE PROTEIN 1"/>
    <property type="match status" value="1"/>
</dbReference>
<evidence type="ECO:0000313" key="2">
    <source>
        <dbReference type="EMBL" id="MCX2837901.1"/>
    </source>
</evidence>
<comment type="caution">
    <text evidence="2">The sequence shown here is derived from an EMBL/GenBank/DDBJ whole genome shotgun (WGS) entry which is preliminary data.</text>
</comment>
<dbReference type="AlphaFoldDB" id="A0A9X3CW64"/>
<sequence>MNFEAFKNKYQKTEVEHFPHQVPSNPTVSVLVQAYNHEAFIEQCLESILVQNTDFDYEILLGEDYSTDRTREICLEYATKHPEKIRLFLHHPDNKIKVLNTTTGNFNAFYNLFSARGKYIAFCEGDDYWNDPAKLQKQVNFLNSNPSYVLAYHGFKEEFEEGGNRKPLEQPLIDLSSNELAKLIYHPLLSTTCFKNFGKELPEEIFEVLNVDSFILSLLGNYGEAKYLNVVKLSSYRRHLSGAWSSKSGDLRLLQKLNTLKKIQLYYRNLNKSKLAFHFKRQSQLYYKALSRHYFLKADYRNFLKYIFKAI</sequence>
<dbReference type="Pfam" id="PF00535">
    <property type="entry name" value="Glycos_transf_2"/>
    <property type="match status" value="1"/>
</dbReference>
<dbReference type="PANTHER" id="PTHR22916">
    <property type="entry name" value="GLYCOSYLTRANSFERASE"/>
    <property type="match status" value="1"/>
</dbReference>
<evidence type="ECO:0000259" key="1">
    <source>
        <dbReference type="Pfam" id="PF00535"/>
    </source>
</evidence>
<dbReference type="Gene3D" id="3.90.550.10">
    <property type="entry name" value="Spore Coat Polysaccharide Biosynthesis Protein SpsA, Chain A"/>
    <property type="match status" value="1"/>
</dbReference>
<keyword evidence="3" id="KW-1185">Reference proteome</keyword>
<dbReference type="RefSeq" id="WP_266069151.1">
    <property type="nucleotide sequence ID" value="NZ_JAPJDA010000009.1"/>
</dbReference>
<dbReference type="InterPro" id="IPR001173">
    <property type="entry name" value="Glyco_trans_2-like"/>
</dbReference>
<dbReference type="EMBL" id="JAPJDA010000009">
    <property type="protein sequence ID" value="MCX2837901.1"/>
    <property type="molecule type" value="Genomic_DNA"/>
</dbReference>
<dbReference type="InterPro" id="IPR029044">
    <property type="entry name" value="Nucleotide-diphossugar_trans"/>
</dbReference>
<dbReference type="GO" id="GO:0016758">
    <property type="term" value="F:hexosyltransferase activity"/>
    <property type="evidence" value="ECO:0007669"/>
    <property type="project" value="UniProtKB-ARBA"/>
</dbReference>
<dbReference type="Proteomes" id="UP001148482">
    <property type="component" value="Unassembled WGS sequence"/>
</dbReference>